<evidence type="ECO:0000313" key="1">
    <source>
        <dbReference type="EMBL" id="KAF9624331.1"/>
    </source>
</evidence>
<accession>A0A835IUH4</accession>
<dbReference type="AlphaFoldDB" id="A0A835IUH4"/>
<dbReference type="EMBL" id="JADFTS010000001">
    <property type="protein sequence ID" value="KAF9624331.1"/>
    <property type="molecule type" value="Genomic_DNA"/>
</dbReference>
<gene>
    <name evidence="1" type="ORF">IFM89_009614</name>
</gene>
<comment type="caution">
    <text evidence="1">The sequence shown here is derived from an EMBL/GenBank/DDBJ whole genome shotgun (WGS) entry which is preliminary data.</text>
</comment>
<dbReference type="Proteomes" id="UP000631114">
    <property type="component" value="Unassembled WGS sequence"/>
</dbReference>
<keyword evidence="2" id="KW-1185">Reference proteome</keyword>
<organism evidence="1 2">
    <name type="scientific">Coptis chinensis</name>
    <dbReference type="NCBI Taxonomy" id="261450"/>
    <lineage>
        <taxon>Eukaryota</taxon>
        <taxon>Viridiplantae</taxon>
        <taxon>Streptophyta</taxon>
        <taxon>Embryophyta</taxon>
        <taxon>Tracheophyta</taxon>
        <taxon>Spermatophyta</taxon>
        <taxon>Magnoliopsida</taxon>
        <taxon>Ranunculales</taxon>
        <taxon>Ranunculaceae</taxon>
        <taxon>Coptidoideae</taxon>
        <taxon>Coptis</taxon>
    </lineage>
</organism>
<name>A0A835IUH4_9MAGN</name>
<protein>
    <submittedName>
        <fullName evidence="1">Uncharacterized protein</fullName>
    </submittedName>
</protein>
<proteinExistence type="predicted"/>
<reference evidence="1 2" key="1">
    <citation type="submission" date="2020-10" db="EMBL/GenBank/DDBJ databases">
        <title>The Coptis chinensis genome and diversification of protoberbering-type alkaloids.</title>
        <authorList>
            <person name="Wang B."/>
            <person name="Shu S."/>
            <person name="Song C."/>
            <person name="Liu Y."/>
        </authorList>
    </citation>
    <scope>NUCLEOTIDE SEQUENCE [LARGE SCALE GENOMIC DNA]</scope>
    <source>
        <strain evidence="1">HL-2020</strain>
        <tissue evidence="1">Leaf</tissue>
    </source>
</reference>
<evidence type="ECO:0000313" key="2">
    <source>
        <dbReference type="Proteomes" id="UP000631114"/>
    </source>
</evidence>
<sequence length="145" mass="16396">MVLRHSPLSRLTALFLFMKRCAYYLSPRVLHSECREGWYESVPYKYVVCGGTPKLDEAMNIKVDSPRTSTLVVSSLDNKRAMEEVFGGNVENFCHYDVCLNVMASRIAAVCASIRISVEYGREFICCFVHQVCSFVAEMLGTSED</sequence>